<protein>
    <submittedName>
        <fullName evidence="2">Uncharacterized protein</fullName>
    </submittedName>
</protein>
<dbReference type="AlphaFoldDB" id="A0A4C1YUF2"/>
<keyword evidence="3" id="KW-1185">Reference proteome</keyword>
<dbReference type="EMBL" id="BGZK01001354">
    <property type="protein sequence ID" value="GBP77925.1"/>
    <property type="molecule type" value="Genomic_DNA"/>
</dbReference>
<evidence type="ECO:0000313" key="2">
    <source>
        <dbReference type="EMBL" id="GBP77925.1"/>
    </source>
</evidence>
<accession>A0A4C1YUF2</accession>
<comment type="caution">
    <text evidence="2">The sequence shown here is derived from an EMBL/GenBank/DDBJ whole genome shotgun (WGS) entry which is preliminary data.</text>
</comment>
<feature type="compositionally biased region" description="Polar residues" evidence="1">
    <location>
        <begin position="18"/>
        <end position="27"/>
    </location>
</feature>
<reference evidence="2 3" key="1">
    <citation type="journal article" date="2019" name="Commun. Biol.">
        <title>The bagworm genome reveals a unique fibroin gene that provides high tensile strength.</title>
        <authorList>
            <person name="Kono N."/>
            <person name="Nakamura H."/>
            <person name="Ohtoshi R."/>
            <person name="Tomita M."/>
            <person name="Numata K."/>
            <person name="Arakawa K."/>
        </authorList>
    </citation>
    <scope>NUCLEOTIDE SEQUENCE [LARGE SCALE GENOMIC DNA]</scope>
</reference>
<evidence type="ECO:0000256" key="1">
    <source>
        <dbReference type="SAM" id="MobiDB-lite"/>
    </source>
</evidence>
<feature type="region of interest" description="Disordered" evidence="1">
    <location>
        <begin position="1"/>
        <end position="38"/>
    </location>
</feature>
<name>A0A4C1YUF2_EUMVA</name>
<gene>
    <name evidence="2" type="ORF">EVAR_26535_1</name>
</gene>
<dbReference type="Proteomes" id="UP000299102">
    <property type="component" value="Unassembled WGS sequence"/>
</dbReference>
<sequence>MISGAINEDGVARDVGQQDGNTFSQVRVPQLPQHPAGPQWMKAAETNLSPSYLSCASMSPHGHSNYVPGVDDLGLRGRRLRSLRKFSDDAQTFARATPRSTRVRFIYKK</sequence>
<evidence type="ECO:0000313" key="3">
    <source>
        <dbReference type="Proteomes" id="UP000299102"/>
    </source>
</evidence>
<proteinExistence type="predicted"/>
<organism evidence="2 3">
    <name type="scientific">Eumeta variegata</name>
    <name type="common">Bagworm moth</name>
    <name type="synonym">Eumeta japonica</name>
    <dbReference type="NCBI Taxonomy" id="151549"/>
    <lineage>
        <taxon>Eukaryota</taxon>
        <taxon>Metazoa</taxon>
        <taxon>Ecdysozoa</taxon>
        <taxon>Arthropoda</taxon>
        <taxon>Hexapoda</taxon>
        <taxon>Insecta</taxon>
        <taxon>Pterygota</taxon>
        <taxon>Neoptera</taxon>
        <taxon>Endopterygota</taxon>
        <taxon>Lepidoptera</taxon>
        <taxon>Glossata</taxon>
        <taxon>Ditrysia</taxon>
        <taxon>Tineoidea</taxon>
        <taxon>Psychidae</taxon>
        <taxon>Oiketicinae</taxon>
        <taxon>Eumeta</taxon>
    </lineage>
</organism>